<evidence type="ECO:0000259" key="1">
    <source>
        <dbReference type="PROSITE" id="PS50404"/>
    </source>
</evidence>
<dbReference type="Gene3D" id="1.20.1050.10">
    <property type="match status" value="1"/>
</dbReference>
<dbReference type="InterPro" id="IPR004045">
    <property type="entry name" value="Glutathione_S-Trfase_N"/>
</dbReference>
<dbReference type="SUPFAM" id="SSF52833">
    <property type="entry name" value="Thioredoxin-like"/>
    <property type="match status" value="1"/>
</dbReference>
<organism evidence="2 3">
    <name type="scientific">Candidatus Thalassarchaeum betae</name>
    <dbReference type="NCBI Taxonomy" id="2599289"/>
    <lineage>
        <taxon>Archaea</taxon>
        <taxon>Methanobacteriati</taxon>
        <taxon>Thermoplasmatota</taxon>
        <taxon>Candidatus Poseidoniia</taxon>
        <taxon>Candidatus Poseidoniales</taxon>
        <taxon>Candidatus Thalassarchaeaceae</taxon>
        <taxon>Candidatus Thalassarchaeum</taxon>
    </lineage>
</organism>
<dbReference type="Proteomes" id="UP000248161">
    <property type="component" value="Unassembled WGS sequence"/>
</dbReference>
<dbReference type="AlphaFoldDB" id="A0A2V3HST7"/>
<dbReference type="InterPro" id="IPR036249">
    <property type="entry name" value="Thioredoxin-like_sf"/>
</dbReference>
<evidence type="ECO:0000313" key="2">
    <source>
        <dbReference type="EMBL" id="PXF22095.1"/>
    </source>
</evidence>
<sequence length="245" mass="27220">MADEGAGVQEAKVPERVVDGKPTLYCFETCPFCWKVRSLLSWKGVDFSKVEVDPMKKKELKWSDWSAVPVYVEADGTQVNDSNPILHWVNSNHTGGTPFPRAGEDESQDKWMDFSGDVLGKSIVAVIYSSYGDSRKALAYVSEVESFSRWQAFQAKWLGGFIMRMVGKSRAKMFELPPEENLEFQLDHLSSALAGDFMGGDVPNGADFANYGILRAMQGLRGFPIVEAHGSIGPWFQRMKSTSGV</sequence>
<dbReference type="SUPFAM" id="SSF47616">
    <property type="entry name" value="GST C-terminal domain-like"/>
    <property type="match status" value="1"/>
</dbReference>
<dbReference type="InterPro" id="IPR011767">
    <property type="entry name" value="GLR_AS"/>
</dbReference>
<evidence type="ECO:0000313" key="3">
    <source>
        <dbReference type="Proteomes" id="UP000248161"/>
    </source>
</evidence>
<feature type="domain" description="GST N-terminal" evidence="1">
    <location>
        <begin position="20"/>
        <end position="97"/>
    </location>
</feature>
<dbReference type="PROSITE" id="PS50404">
    <property type="entry name" value="GST_NTER"/>
    <property type="match status" value="1"/>
</dbReference>
<dbReference type="Gene3D" id="3.40.30.10">
    <property type="entry name" value="Glutaredoxin"/>
    <property type="match status" value="1"/>
</dbReference>
<gene>
    <name evidence="2" type="ORF">CXX69_01510</name>
</gene>
<dbReference type="InterPro" id="IPR036282">
    <property type="entry name" value="Glutathione-S-Trfase_C_sf"/>
</dbReference>
<dbReference type="PANTHER" id="PTHR12782">
    <property type="entry name" value="MICROSOMAL PROSTAGLANDIN E SYNTHASE-2"/>
    <property type="match status" value="1"/>
</dbReference>
<proteinExistence type="predicted"/>
<accession>A0A2V3HST7</accession>
<reference evidence="2 3" key="1">
    <citation type="journal article" date="2015" name="Nat. Commun.">
        <title>Genomic and transcriptomic evidence for scavenging of diverse organic compounds by widespread deep-sea archaea.</title>
        <authorList>
            <person name="Li M."/>
            <person name="Baker B.J."/>
            <person name="Anantharaman K."/>
            <person name="Jain S."/>
            <person name="Breier J.A."/>
            <person name="Dick G.J."/>
        </authorList>
    </citation>
    <scope>NUCLEOTIDE SEQUENCE [LARGE SCALE GENOMIC DNA]</scope>
    <source>
        <strain evidence="2">Cayman_51_deep</strain>
    </source>
</reference>
<dbReference type="PROSITE" id="PS00195">
    <property type="entry name" value="GLUTAREDOXIN_1"/>
    <property type="match status" value="1"/>
</dbReference>
<protein>
    <recommendedName>
        <fullName evidence="1">GST N-terminal domain-containing protein</fullName>
    </recommendedName>
</protein>
<dbReference type="Pfam" id="PF13417">
    <property type="entry name" value="GST_N_3"/>
    <property type="match status" value="1"/>
</dbReference>
<comment type="caution">
    <text evidence="2">The sequence shown here is derived from an EMBL/GenBank/DDBJ whole genome shotgun (WGS) entry which is preliminary data.</text>
</comment>
<dbReference type="PANTHER" id="PTHR12782:SF5">
    <property type="entry name" value="PROSTAGLANDIN E SYNTHASE 2"/>
    <property type="match status" value="1"/>
</dbReference>
<dbReference type="EMBL" id="PSPG01000003">
    <property type="protein sequence ID" value="PXF22095.1"/>
    <property type="molecule type" value="Genomic_DNA"/>
</dbReference>
<dbReference type="PROSITE" id="PS51354">
    <property type="entry name" value="GLUTAREDOXIN_2"/>
    <property type="match status" value="1"/>
</dbReference>
<name>A0A2V3HST7_9ARCH</name>